<dbReference type="InterPro" id="IPR001365">
    <property type="entry name" value="A_deaminase_dom"/>
</dbReference>
<evidence type="ECO:0000259" key="6">
    <source>
        <dbReference type="Pfam" id="PF00962"/>
    </source>
</evidence>
<feature type="domain" description="Adenosine deaminase" evidence="6">
    <location>
        <begin position="21"/>
        <end position="341"/>
    </location>
</feature>
<dbReference type="PANTHER" id="PTHR43114">
    <property type="entry name" value="ADENINE DEAMINASE"/>
    <property type="match status" value="1"/>
</dbReference>
<dbReference type="EC" id="3.5.4.4" evidence="7"/>
<dbReference type="SUPFAM" id="SSF51556">
    <property type="entry name" value="Metallo-dependent hydrolases"/>
    <property type="match status" value="1"/>
</dbReference>
<keyword evidence="5" id="KW-0862">Zinc</keyword>
<gene>
    <name evidence="7" type="primary">add</name>
    <name evidence="7" type="ORF">K7C98_02945</name>
</gene>
<dbReference type="EMBL" id="JAIRAU010000001">
    <property type="protein sequence ID" value="MBZ5708200.1"/>
    <property type="molecule type" value="Genomic_DNA"/>
</dbReference>
<dbReference type="GO" id="GO:0016787">
    <property type="term" value="F:hydrolase activity"/>
    <property type="evidence" value="ECO:0007669"/>
    <property type="project" value="UniProtKB-KW"/>
</dbReference>
<organism evidence="7 8">
    <name type="scientific">Nannocystis pusilla</name>
    <dbReference type="NCBI Taxonomy" id="889268"/>
    <lineage>
        <taxon>Bacteria</taxon>
        <taxon>Pseudomonadati</taxon>
        <taxon>Myxococcota</taxon>
        <taxon>Polyangia</taxon>
        <taxon>Nannocystales</taxon>
        <taxon>Nannocystaceae</taxon>
        <taxon>Nannocystis</taxon>
    </lineage>
</organism>
<evidence type="ECO:0000313" key="8">
    <source>
        <dbReference type="Proteomes" id="UP001139031"/>
    </source>
</evidence>
<evidence type="ECO:0000256" key="5">
    <source>
        <dbReference type="ARBA" id="ARBA00022833"/>
    </source>
</evidence>
<keyword evidence="3" id="KW-0479">Metal-binding</keyword>
<comment type="similarity">
    <text evidence="2">Belongs to the metallo-dependent hydrolases superfamily. Adenosine and AMP deaminases family.</text>
</comment>
<sequence length="351" mass="37740">MSAASSPALDPLRSRLIERLPKAELHLHLEGSVEPELALALARKHGKSLPGDADGVEGLRRSYVFKDFGEFVRMYLAISACLTEADDFAAIVVDLARKLAAENVRHAEVTFTPMTHVNRGVAGDTLLAGLAEGRARARAEHGVELAWVFDIVRHRFAEGAPTLALALEGREVGVIGLGFAGPESPEWPTAPYAPLFARARAEGLRSLPHAGEMDGPESVWNALRELGADRIGHGVRCLADPALVEHLRERQIPLEVCPTSNLGIGLFPALAEHPLPRLLAAGLAVSLASDDPPMFATSINEEYRRCAAAFAWDAEQIAALARNSVLHSFMPEAAKVRLLAEQAAVLAELHT</sequence>
<dbReference type="PANTHER" id="PTHR43114:SF6">
    <property type="entry name" value="ADENINE DEAMINASE"/>
    <property type="match status" value="1"/>
</dbReference>
<dbReference type="Pfam" id="PF00962">
    <property type="entry name" value="A_deaminase"/>
    <property type="match status" value="1"/>
</dbReference>
<keyword evidence="4 7" id="KW-0378">Hydrolase</keyword>
<dbReference type="RefSeq" id="WP_224189953.1">
    <property type="nucleotide sequence ID" value="NZ_JAIRAU010000001.1"/>
</dbReference>
<evidence type="ECO:0000313" key="7">
    <source>
        <dbReference type="EMBL" id="MBZ5708200.1"/>
    </source>
</evidence>
<keyword evidence="8" id="KW-1185">Reference proteome</keyword>
<evidence type="ECO:0000256" key="4">
    <source>
        <dbReference type="ARBA" id="ARBA00022801"/>
    </source>
</evidence>
<comment type="cofactor">
    <cofactor evidence="1">
        <name>Zn(2+)</name>
        <dbReference type="ChEBI" id="CHEBI:29105"/>
    </cofactor>
</comment>
<dbReference type="Gene3D" id="3.20.20.140">
    <property type="entry name" value="Metal-dependent hydrolases"/>
    <property type="match status" value="1"/>
</dbReference>
<comment type="caution">
    <text evidence="7">The sequence shown here is derived from an EMBL/GenBank/DDBJ whole genome shotgun (WGS) entry which is preliminary data.</text>
</comment>
<evidence type="ECO:0000256" key="2">
    <source>
        <dbReference type="ARBA" id="ARBA00006676"/>
    </source>
</evidence>
<reference evidence="7" key="1">
    <citation type="submission" date="2021-08" db="EMBL/GenBank/DDBJ databases">
        <authorList>
            <person name="Stevens D.C."/>
        </authorList>
    </citation>
    <scope>NUCLEOTIDE SEQUENCE</scope>
    <source>
        <strain evidence="7">DSM 53165</strain>
    </source>
</reference>
<dbReference type="NCBIfam" id="TIGR01430">
    <property type="entry name" value="aden_deam"/>
    <property type="match status" value="1"/>
</dbReference>
<dbReference type="InterPro" id="IPR006330">
    <property type="entry name" value="Ado/ade_deaminase"/>
</dbReference>
<dbReference type="InterPro" id="IPR032466">
    <property type="entry name" value="Metal_Hydrolase"/>
</dbReference>
<evidence type="ECO:0000256" key="1">
    <source>
        <dbReference type="ARBA" id="ARBA00001947"/>
    </source>
</evidence>
<evidence type="ECO:0000256" key="3">
    <source>
        <dbReference type="ARBA" id="ARBA00022723"/>
    </source>
</evidence>
<dbReference type="Proteomes" id="UP001139031">
    <property type="component" value="Unassembled WGS sequence"/>
</dbReference>
<accession>A0ABS7TIZ3</accession>
<name>A0ABS7TIZ3_9BACT</name>
<proteinExistence type="inferred from homology"/>
<protein>
    <submittedName>
        <fullName evidence="7">Adenosine deaminase</fullName>
        <ecNumber evidence="7">3.5.4.4</ecNumber>
    </submittedName>
</protein>